<dbReference type="InterPro" id="IPR051202">
    <property type="entry name" value="Peptidase_C40"/>
</dbReference>
<dbReference type="Gene3D" id="3.90.1720.10">
    <property type="entry name" value="endopeptidase domain like (from Nostoc punctiforme)"/>
    <property type="match status" value="1"/>
</dbReference>
<keyword evidence="2" id="KW-0645">Protease</keyword>
<evidence type="ECO:0000259" key="5">
    <source>
        <dbReference type="PROSITE" id="PS51935"/>
    </source>
</evidence>
<comment type="similarity">
    <text evidence="1">Belongs to the peptidase C40 family.</text>
</comment>
<sequence>MAARRPLPGRDCPGVLVMEHSLVHAHTMPKLPEGLVDGAEALWRVGKPYVWGGTGPRGFDCSGLTQAAWAAAGFSIPRVTTDQVATGAPVGLDELQPGDLLFYDTGSGPSPSHVTMYVGGGQMVNAPRTGTTIRVEPVHSDYYSTRFVAARRPA</sequence>
<evidence type="ECO:0000256" key="1">
    <source>
        <dbReference type="ARBA" id="ARBA00007074"/>
    </source>
</evidence>
<keyword evidence="3" id="KW-0378">Hydrolase</keyword>
<evidence type="ECO:0000256" key="2">
    <source>
        <dbReference type="ARBA" id="ARBA00022670"/>
    </source>
</evidence>
<keyword evidence="4" id="KW-0788">Thiol protease</keyword>
<dbReference type="Pfam" id="PF00877">
    <property type="entry name" value="NLPC_P60"/>
    <property type="match status" value="1"/>
</dbReference>
<reference evidence="6" key="1">
    <citation type="submission" date="2020-10" db="EMBL/GenBank/DDBJ databases">
        <title>De novo genome project of the cellulose decomposer Thermobifida halotolerans type strain.</title>
        <authorList>
            <person name="Nagy I."/>
            <person name="Horvath B."/>
            <person name="Kukolya J."/>
            <person name="Nagy I."/>
            <person name="Orsini M."/>
        </authorList>
    </citation>
    <scope>NUCLEOTIDE SEQUENCE</scope>
    <source>
        <strain evidence="6">DSM 44931</strain>
    </source>
</reference>
<proteinExistence type="inferred from homology"/>
<gene>
    <name evidence="6" type="ORF">NI17_009875</name>
</gene>
<dbReference type="KEGG" id="thao:NI17_009875"/>
<dbReference type="EMBL" id="CP063196">
    <property type="protein sequence ID" value="UOE21964.1"/>
    <property type="molecule type" value="Genomic_DNA"/>
</dbReference>
<feature type="domain" description="NlpC/P60" evidence="5">
    <location>
        <begin position="29"/>
        <end position="154"/>
    </location>
</feature>
<dbReference type="AlphaFoldDB" id="A0AA97M1B4"/>
<accession>A0AA97M1B4</accession>
<dbReference type="PANTHER" id="PTHR47053:SF1">
    <property type="entry name" value="MUREIN DD-ENDOPEPTIDASE MEPH-RELATED"/>
    <property type="match status" value="1"/>
</dbReference>
<protein>
    <submittedName>
        <fullName evidence="6">C40 family peptidase</fullName>
    </submittedName>
</protein>
<evidence type="ECO:0000256" key="4">
    <source>
        <dbReference type="ARBA" id="ARBA00022807"/>
    </source>
</evidence>
<dbReference type="PANTHER" id="PTHR47053">
    <property type="entry name" value="MUREIN DD-ENDOPEPTIDASE MEPH-RELATED"/>
    <property type="match status" value="1"/>
</dbReference>
<dbReference type="Proteomes" id="UP000265719">
    <property type="component" value="Chromosome"/>
</dbReference>
<name>A0AA97M1B4_9ACTN</name>
<keyword evidence="7" id="KW-1185">Reference proteome</keyword>
<dbReference type="InterPro" id="IPR000064">
    <property type="entry name" value="NLP_P60_dom"/>
</dbReference>
<evidence type="ECO:0000313" key="6">
    <source>
        <dbReference type="EMBL" id="UOE21964.1"/>
    </source>
</evidence>
<evidence type="ECO:0000256" key="3">
    <source>
        <dbReference type="ARBA" id="ARBA00022801"/>
    </source>
</evidence>
<dbReference type="GO" id="GO:0008234">
    <property type="term" value="F:cysteine-type peptidase activity"/>
    <property type="evidence" value="ECO:0007669"/>
    <property type="project" value="UniProtKB-KW"/>
</dbReference>
<dbReference type="SUPFAM" id="SSF54001">
    <property type="entry name" value="Cysteine proteinases"/>
    <property type="match status" value="1"/>
</dbReference>
<dbReference type="InterPro" id="IPR038765">
    <property type="entry name" value="Papain-like_cys_pep_sf"/>
</dbReference>
<evidence type="ECO:0000313" key="7">
    <source>
        <dbReference type="Proteomes" id="UP000265719"/>
    </source>
</evidence>
<dbReference type="GO" id="GO:0006508">
    <property type="term" value="P:proteolysis"/>
    <property type="evidence" value="ECO:0007669"/>
    <property type="project" value="UniProtKB-KW"/>
</dbReference>
<organism evidence="6 7">
    <name type="scientific">Thermobifida halotolerans</name>
    <dbReference type="NCBI Taxonomy" id="483545"/>
    <lineage>
        <taxon>Bacteria</taxon>
        <taxon>Bacillati</taxon>
        <taxon>Actinomycetota</taxon>
        <taxon>Actinomycetes</taxon>
        <taxon>Streptosporangiales</taxon>
        <taxon>Nocardiopsidaceae</taxon>
        <taxon>Thermobifida</taxon>
    </lineage>
</organism>
<dbReference type="PROSITE" id="PS51935">
    <property type="entry name" value="NLPC_P60"/>
    <property type="match status" value="1"/>
</dbReference>